<protein>
    <submittedName>
        <fullName evidence="2">Uncharacterized protein</fullName>
    </submittedName>
</protein>
<sequence>NDEREKKLQTLIIKRWHKLDNRIKRYAHLLGGKKSLCVELWTSFLLTSKGKEGEVLYQRRRCVSRKPADRCRAVNAFQLPIFVSSAEENRIKGDLLEILGRGQLLLWMAAGNIERFKQSPEMDNDSHSVKIKTPYFCNLQTMMRGCRLSTPSAWHSKSPLVT</sequence>
<organism evidence="1 2">
    <name type="scientific">Echinococcus canadensis</name>
    <dbReference type="NCBI Taxonomy" id="519352"/>
    <lineage>
        <taxon>Eukaryota</taxon>
        <taxon>Metazoa</taxon>
        <taxon>Spiralia</taxon>
        <taxon>Lophotrochozoa</taxon>
        <taxon>Platyhelminthes</taxon>
        <taxon>Cestoda</taxon>
        <taxon>Eucestoda</taxon>
        <taxon>Cyclophyllidea</taxon>
        <taxon>Taeniidae</taxon>
        <taxon>Echinococcus</taxon>
        <taxon>Echinococcus canadensis group</taxon>
    </lineage>
</organism>
<evidence type="ECO:0000313" key="2">
    <source>
        <dbReference type="WBParaSite" id="maker-E.canG7_contigs_4548-snap-gene-0.16-mRNA-1"/>
    </source>
</evidence>
<evidence type="ECO:0000313" key="1">
    <source>
        <dbReference type="Proteomes" id="UP000887562"/>
    </source>
</evidence>
<proteinExistence type="predicted"/>
<dbReference type="Proteomes" id="UP000887562">
    <property type="component" value="Unplaced"/>
</dbReference>
<name>A0A915EYY6_9CEST</name>
<accession>A0A915EYY6</accession>
<dbReference type="WBParaSite" id="maker-E.canG7_contigs_4548-snap-gene-0.16-mRNA-1">
    <property type="protein sequence ID" value="maker-E.canG7_contigs_4548-snap-gene-0.16-mRNA-1"/>
    <property type="gene ID" value="EcG7_01462"/>
</dbReference>
<dbReference type="AlphaFoldDB" id="A0A915EYY6"/>
<reference evidence="2" key="1">
    <citation type="submission" date="2022-11" db="UniProtKB">
        <authorList>
            <consortium name="WormBaseParasite"/>
        </authorList>
    </citation>
    <scope>IDENTIFICATION</scope>
</reference>
<keyword evidence="1" id="KW-1185">Reference proteome</keyword>